<dbReference type="Gene3D" id="3.40.50.2300">
    <property type="match status" value="1"/>
</dbReference>
<dbReference type="PANTHER" id="PTHR48111">
    <property type="entry name" value="REGULATOR OF RPOS"/>
    <property type="match status" value="1"/>
</dbReference>
<dbReference type="RefSeq" id="WP_046858857.1">
    <property type="nucleotide sequence ID" value="NZ_CP011412.1"/>
</dbReference>
<dbReference type="InterPro" id="IPR039420">
    <property type="entry name" value="WalR-like"/>
</dbReference>
<dbReference type="SUPFAM" id="SSF52172">
    <property type="entry name" value="CheY-like"/>
    <property type="match status" value="1"/>
</dbReference>
<evidence type="ECO:0000256" key="6">
    <source>
        <dbReference type="ARBA" id="ARBA00023125"/>
    </source>
</evidence>
<dbReference type="PATRIC" id="fig|1543721.4.peg.1174"/>
<keyword evidence="3 8" id="KW-0597">Phosphoprotein</keyword>
<dbReference type="OrthoDB" id="9802426at2"/>
<keyword evidence="4" id="KW-0902">Two-component regulatory system</keyword>
<dbReference type="SMART" id="SM00862">
    <property type="entry name" value="Trans_reg_C"/>
    <property type="match status" value="1"/>
</dbReference>
<dbReference type="CDD" id="cd00383">
    <property type="entry name" value="trans_reg_C"/>
    <property type="match status" value="1"/>
</dbReference>
<dbReference type="InterPro" id="IPR001867">
    <property type="entry name" value="OmpR/PhoB-type_DNA-bd"/>
</dbReference>
<evidence type="ECO:0000313" key="13">
    <source>
        <dbReference type="Proteomes" id="UP000034410"/>
    </source>
</evidence>
<feature type="domain" description="Response regulatory" evidence="10">
    <location>
        <begin position="2"/>
        <end position="116"/>
    </location>
</feature>
<keyword evidence="13" id="KW-1185">Reference proteome</keyword>
<evidence type="ECO:0000256" key="1">
    <source>
        <dbReference type="ARBA" id="ARBA00004496"/>
    </source>
</evidence>
<dbReference type="CDD" id="cd17624">
    <property type="entry name" value="REC_OmpR_PmrA-like"/>
    <property type="match status" value="1"/>
</dbReference>
<evidence type="ECO:0000259" key="10">
    <source>
        <dbReference type="PROSITE" id="PS50110"/>
    </source>
</evidence>
<dbReference type="EMBL" id="CP011412">
    <property type="protein sequence ID" value="AKH19922.1"/>
    <property type="molecule type" value="Genomic_DNA"/>
</dbReference>
<feature type="modified residue" description="4-aspartylphosphate" evidence="8">
    <location>
        <position position="51"/>
    </location>
</feature>
<dbReference type="KEGG" id="seds:AAY24_05660"/>
<name>A0A0F7JW94_9GAMM</name>
<dbReference type="GO" id="GO:0000156">
    <property type="term" value="F:phosphorelay response regulator activity"/>
    <property type="evidence" value="ECO:0007669"/>
    <property type="project" value="TreeGrafter"/>
</dbReference>
<evidence type="ECO:0000256" key="9">
    <source>
        <dbReference type="PROSITE-ProRule" id="PRU01091"/>
    </source>
</evidence>
<keyword evidence="7" id="KW-0804">Transcription</keyword>
<evidence type="ECO:0000256" key="4">
    <source>
        <dbReference type="ARBA" id="ARBA00023012"/>
    </source>
</evidence>
<protein>
    <submittedName>
        <fullName evidence="12">Regulator</fullName>
    </submittedName>
</protein>
<dbReference type="GO" id="GO:0006355">
    <property type="term" value="P:regulation of DNA-templated transcription"/>
    <property type="evidence" value="ECO:0007669"/>
    <property type="project" value="InterPro"/>
</dbReference>
<evidence type="ECO:0000256" key="2">
    <source>
        <dbReference type="ARBA" id="ARBA00022490"/>
    </source>
</evidence>
<feature type="DNA-binding region" description="OmpR/PhoB-type" evidence="9">
    <location>
        <begin position="124"/>
        <end position="218"/>
    </location>
</feature>
<dbReference type="Gene3D" id="1.10.10.10">
    <property type="entry name" value="Winged helix-like DNA-binding domain superfamily/Winged helix DNA-binding domain"/>
    <property type="match status" value="1"/>
</dbReference>
<dbReference type="PROSITE" id="PS51755">
    <property type="entry name" value="OMPR_PHOB"/>
    <property type="match status" value="1"/>
</dbReference>
<keyword evidence="2" id="KW-0963">Cytoplasm</keyword>
<feature type="domain" description="OmpR/PhoB-type" evidence="11">
    <location>
        <begin position="124"/>
        <end position="218"/>
    </location>
</feature>
<dbReference type="Proteomes" id="UP000034410">
    <property type="component" value="Chromosome"/>
</dbReference>
<keyword evidence="6 9" id="KW-0238">DNA-binding</keyword>
<dbReference type="GO" id="GO:0032993">
    <property type="term" value="C:protein-DNA complex"/>
    <property type="evidence" value="ECO:0007669"/>
    <property type="project" value="TreeGrafter"/>
</dbReference>
<dbReference type="Gene3D" id="6.10.250.690">
    <property type="match status" value="1"/>
</dbReference>
<gene>
    <name evidence="12" type="ORF">AAY24_05660</name>
</gene>
<proteinExistence type="predicted"/>
<organism evidence="12 13">
    <name type="scientific">Sedimenticola thiotaurini</name>
    <dbReference type="NCBI Taxonomy" id="1543721"/>
    <lineage>
        <taxon>Bacteria</taxon>
        <taxon>Pseudomonadati</taxon>
        <taxon>Pseudomonadota</taxon>
        <taxon>Gammaproteobacteria</taxon>
        <taxon>Chromatiales</taxon>
        <taxon>Sedimenticolaceae</taxon>
        <taxon>Sedimenticola</taxon>
    </lineage>
</organism>
<dbReference type="Pfam" id="PF00486">
    <property type="entry name" value="Trans_reg_C"/>
    <property type="match status" value="1"/>
</dbReference>
<evidence type="ECO:0000313" key="12">
    <source>
        <dbReference type="EMBL" id="AKH19922.1"/>
    </source>
</evidence>
<evidence type="ECO:0000256" key="5">
    <source>
        <dbReference type="ARBA" id="ARBA00023015"/>
    </source>
</evidence>
<evidence type="ECO:0000259" key="11">
    <source>
        <dbReference type="PROSITE" id="PS51755"/>
    </source>
</evidence>
<dbReference type="FunFam" id="3.40.50.2300:FF:000002">
    <property type="entry name" value="DNA-binding response regulator PhoP"/>
    <property type="match status" value="1"/>
</dbReference>
<evidence type="ECO:0000256" key="7">
    <source>
        <dbReference type="ARBA" id="ARBA00023163"/>
    </source>
</evidence>
<sequence length="224" mass="24748">MRILLVEDDQLLGDGLCVGLEQMGYTVDWISDGFQAELALQDHSLDLAILDISLPGQDGLTLLRRIRQQDNPIPVLLLTARDSLNDRVIGLDSGADDYLPKPFDLEELAARLRAIARRRAGRGTPLLRHGAITLDPAARTVHLNDQPVSCTSREYAILETLLLNSGQVLSRQRLEEALYGWDDGVESNAIEVYIHHLRKKLGKSTIQTVRGIGYIIPKQAGPNG</sequence>
<dbReference type="Pfam" id="PF00072">
    <property type="entry name" value="Response_reg"/>
    <property type="match status" value="1"/>
</dbReference>
<comment type="subcellular location">
    <subcellularLocation>
        <location evidence="1">Cytoplasm</location>
    </subcellularLocation>
</comment>
<dbReference type="PANTHER" id="PTHR48111:SF35">
    <property type="entry name" value="TRANSCRIPTIONAL REGULATORY PROTEIN QSEB"/>
    <property type="match status" value="1"/>
</dbReference>
<evidence type="ECO:0000256" key="8">
    <source>
        <dbReference type="PROSITE-ProRule" id="PRU00169"/>
    </source>
</evidence>
<dbReference type="SMART" id="SM00448">
    <property type="entry name" value="REC"/>
    <property type="match status" value="1"/>
</dbReference>
<dbReference type="AlphaFoldDB" id="A0A0F7JW94"/>
<reference evidence="12 13" key="1">
    <citation type="journal article" date="2015" name="Genome Announc.">
        <title>Complete Genome Sequence of Sedimenticola thiotaurini Strain SIP-G1, a Polyphosphate- and Polyhydroxyalkanoate-Accumulating Sulfur-Oxidizing Gammaproteobacterium Isolated from Salt Marsh Sediments.</title>
        <authorList>
            <person name="Flood B.E."/>
            <person name="Jones D.S."/>
            <person name="Bailey J.V."/>
        </authorList>
    </citation>
    <scope>NUCLEOTIDE SEQUENCE [LARGE SCALE GENOMIC DNA]</scope>
    <source>
        <strain evidence="12 13">SIP-G1</strain>
    </source>
</reference>
<accession>A0A0F7JW94</accession>
<dbReference type="PROSITE" id="PS50110">
    <property type="entry name" value="RESPONSE_REGULATORY"/>
    <property type="match status" value="1"/>
</dbReference>
<dbReference type="InterPro" id="IPR011006">
    <property type="entry name" value="CheY-like_superfamily"/>
</dbReference>
<dbReference type="InterPro" id="IPR001789">
    <property type="entry name" value="Sig_transdc_resp-reg_receiver"/>
</dbReference>
<evidence type="ECO:0000256" key="3">
    <source>
        <dbReference type="ARBA" id="ARBA00022553"/>
    </source>
</evidence>
<dbReference type="GO" id="GO:0000976">
    <property type="term" value="F:transcription cis-regulatory region binding"/>
    <property type="evidence" value="ECO:0007669"/>
    <property type="project" value="TreeGrafter"/>
</dbReference>
<keyword evidence="5" id="KW-0805">Transcription regulation</keyword>
<dbReference type="InterPro" id="IPR036388">
    <property type="entry name" value="WH-like_DNA-bd_sf"/>
</dbReference>
<dbReference type="GO" id="GO:0005829">
    <property type="term" value="C:cytosol"/>
    <property type="evidence" value="ECO:0007669"/>
    <property type="project" value="TreeGrafter"/>
</dbReference>